<dbReference type="InterPro" id="IPR043714">
    <property type="entry name" value="DUF5655"/>
</dbReference>
<dbReference type="Proteomes" id="UP000826793">
    <property type="component" value="Unassembled WGS sequence"/>
</dbReference>
<protein>
    <recommendedName>
        <fullName evidence="1">DUF5655 domain-containing protein</fullName>
    </recommendedName>
</protein>
<evidence type="ECO:0000259" key="1">
    <source>
        <dbReference type="Pfam" id="PF18899"/>
    </source>
</evidence>
<proteinExistence type="predicted"/>
<reference evidence="2" key="1">
    <citation type="journal article" date="2021" name="PeerJ">
        <title>Extensive microbial diversity within the chicken gut microbiome revealed by metagenomics and culture.</title>
        <authorList>
            <person name="Gilroy R."/>
            <person name="Ravi A."/>
            <person name="Getino M."/>
            <person name="Pursley I."/>
            <person name="Horton D.L."/>
            <person name="Alikhan N.F."/>
            <person name="Baker D."/>
            <person name="Gharbi K."/>
            <person name="Hall N."/>
            <person name="Watson M."/>
            <person name="Adriaenssens E.M."/>
            <person name="Foster-Nyarko E."/>
            <person name="Jarju S."/>
            <person name="Secka A."/>
            <person name="Antonio M."/>
            <person name="Oren A."/>
            <person name="Chaudhuri R.R."/>
            <person name="La Ragione R."/>
            <person name="Hildebrand F."/>
            <person name="Pallen M.J."/>
        </authorList>
    </citation>
    <scope>NUCLEOTIDE SEQUENCE</scope>
    <source>
        <strain evidence="2">CHK185-1770</strain>
    </source>
</reference>
<comment type="caution">
    <text evidence="2">The sequence shown here is derived from an EMBL/GenBank/DDBJ whole genome shotgun (WGS) entry which is preliminary data.</text>
</comment>
<name>A0A9D2SGD3_9FIRM</name>
<organism evidence="2 3">
    <name type="scientific">Candidatus Acutalibacter pullicola</name>
    <dbReference type="NCBI Taxonomy" id="2838417"/>
    <lineage>
        <taxon>Bacteria</taxon>
        <taxon>Bacillati</taxon>
        <taxon>Bacillota</taxon>
        <taxon>Clostridia</taxon>
        <taxon>Eubacteriales</taxon>
        <taxon>Acutalibacteraceae</taxon>
        <taxon>Acutalibacter</taxon>
    </lineage>
</organism>
<accession>A0A9D2SGD3</accession>
<feature type="domain" description="DUF5655" evidence="1">
    <location>
        <begin position="13"/>
        <end position="118"/>
    </location>
</feature>
<reference evidence="2" key="2">
    <citation type="submission" date="2021-04" db="EMBL/GenBank/DDBJ databases">
        <authorList>
            <person name="Gilroy R."/>
        </authorList>
    </citation>
    <scope>NUCLEOTIDE SEQUENCE</scope>
    <source>
        <strain evidence="2">CHK185-1770</strain>
    </source>
</reference>
<dbReference type="Pfam" id="PF18899">
    <property type="entry name" value="DUF5655"/>
    <property type="match status" value="1"/>
</dbReference>
<dbReference type="EMBL" id="DWXG01000074">
    <property type="protein sequence ID" value="HJB98671.1"/>
    <property type="molecule type" value="Genomic_DNA"/>
</dbReference>
<gene>
    <name evidence="2" type="ORF">H9710_08845</name>
</gene>
<evidence type="ECO:0000313" key="2">
    <source>
        <dbReference type="EMBL" id="HJB98671.1"/>
    </source>
</evidence>
<evidence type="ECO:0000313" key="3">
    <source>
        <dbReference type="Proteomes" id="UP000826793"/>
    </source>
</evidence>
<sequence>MNPDLLFFFEKEPGALQLYQVLEARLKALLPEMGVKVGKSQITFTLHRQFGCASLLKVGRAAQRPHPYLTVTFGLDHPVESPRIAGKTEPYPRRWTHHVLVGTPEEVDAELLGWLQEAAWFSASKR</sequence>
<dbReference type="AlphaFoldDB" id="A0A9D2SGD3"/>